<keyword evidence="3" id="KW-1185">Reference proteome</keyword>
<reference evidence="2 3" key="1">
    <citation type="submission" date="2018-03" db="EMBL/GenBank/DDBJ databases">
        <title>Genomic Encyclopedia of Archaeal and Bacterial Type Strains, Phase II (KMG-II): from individual species to whole genera.</title>
        <authorList>
            <person name="Goeker M."/>
        </authorList>
    </citation>
    <scope>NUCLEOTIDE SEQUENCE [LARGE SCALE GENOMIC DNA]</scope>
    <source>
        <strain evidence="2 3">DSM 45601</strain>
    </source>
</reference>
<evidence type="ECO:0000313" key="2">
    <source>
        <dbReference type="EMBL" id="PRY00855.1"/>
    </source>
</evidence>
<dbReference type="EMBL" id="PVZC01000002">
    <property type="protein sequence ID" value="PRY00855.1"/>
    <property type="molecule type" value="Genomic_DNA"/>
</dbReference>
<protein>
    <submittedName>
        <fullName evidence="2">Ketosteroid isomerase-like protein</fullName>
    </submittedName>
</protein>
<accession>A0A2T0QAK5</accession>
<dbReference type="AlphaFoldDB" id="A0A2T0QAK5"/>
<sequence>MNRDLRSAHIPSVPLSTEAADHPHVFARAFNSFDPERLDLVYEPEAAFAARPGEPVTGCERVRANAELLALRIPIRVVPRHCYVSGDIALHIVDWTIDGTAPDGRETHLAGTATDVARRGADGYWRYVVDNPFGTACED</sequence>
<proteinExistence type="predicted"/>
<evidence type="ECO:0000313" key="3">
    <source>
        <dbReference type="Proteomes" id="UP000237846"/>
    </source>
</evidence>
<gene>
    <name evidence="2" type="ORF">CLV72_102487</name>
</gene>
<feature type="domain" description="SnoaL-like" evidence="1">
    <location>
        <begin position="26"/>
        <end position="125"/>
    </location>
</feature>
<dbReference type="GO" id="GO:0016853">
    <property type="term" value="F:isomerase activity"/>
    <property type="evidence" value="ECO:0007669"/>
    <property type="project" value="UniProtKB-KW"/>
</dbReference>
<keyword evidence="2" id="KW-0413">Isomerase</keyword>
<dbReference type="Pfam" id="PF12680">
    <property type="entry name" value="SnoaL_2"/>
    <property type="match status" value="1"/>
</dbReference>
<name>A0A2T0QAK5_9ACTN</name>
<dbReference type="InterPro" id="IPR032710">
    <property type="entry name" value="NTF2-like_dom_sf"/>
</dbReference>
<evidence type="ECO:0000259" key="1">
    <source>
        <dbReference type="Pfam" id="PF12680"/>
    </source>
</evidence>
<dbReference type="Proteomes" id="UP000237846">
    <property type="component" value="Unassembled WGS sequence"/>
</dbReference>
<comment type="caution">
    <text evidence="2">The sequence shown here is derived from an EMBL/GenBank/DDBJ whole genome shotgun (WGS) entry which is preliminary data.</text>
</comment>
<dbReference type="SUPFAM" id="SSF54427">
    <property type="entry name" value="NTF2-like"/>
    <property type="match status" value="1"/>
</dbReference>
<organism evidence="2 3">
    <name type="scientific">Allonocardiopsis opalescens</name>
    <dbReference type="NCBI Taxonomy" id="1144618"/>
    <lineage>
        <taxon>Bacteria</taxon>
        <taxon>Bacillati</taxon>
        <taxon>Actinomycetota</taxon>
        <taxon>Actinomycetes</taxon>
        <taxon>Streptosporangiales</taxon>
        <taxon>Allonocardiopsis</taxon>
    </lineage>
</organism>
<dbReference type="OrthoDB" id="7375616at2"/>
<dbReference type="InterPro" id="IPR037401">
    <property type="entry name" value="SnoaL-like"/>
</dbReference>
<dbReference type="Gene3D" id="3.10.450.50">
    <property type="match status" value="1"/>
</dbReference>